<dbReference type="OrthoDB" id="10267539at2759"/>
<keyword evidence="2" id="KW-0413">Isomerase</keyword>
<sequence>MTSLRSKTLPIAQTTVKRALSITSRLSKTHSIPASFYRGGTSKAVVFNKRDLPDDTTQHDRIFLSAIGSPDPNGRQLNGMGGGLSSVSKVLVVSASERSDADVNYTFAQVAVKSPVVDYGSNCGNMLAAVGPFALENGLVKPRIQDGKAVVRVYNTNTKKVINSTFPVAAEDTTQPDLCGDFAIDGVAGTSARITLDFINPGGSRTGKLLPTGHVVEQLTPLAPNGTEYQPVRATLMDCGNPCVFVLASDINLDPTILPPQLERDSESLALLEAIRLAAALRMGLVKTLEDASRIKSVPKVLIMSPRSTHKVLSGDVLNAESADLVTRCISSGDPHRAIPITAALCVVAASQLEGTIAHEVMNHGDRTDPEGTVIAHASGTITVGAEVEKDAQGGWFTPKARVFRTARKLFEGRIFWDD</sequence>
<dbReference type="Pfam" id="PF04303">
    <property type="entry name" value="PrpF"/>
    <property type="match status" value="1"/>
</dbReference>
<evidence type="ECO:0000256" key="1">
    <source>
        <dbReference type="ARBA" id="ARBA00007673"/>
    </source>
</evidence>
<gene>
    <name evidence="3" type="ORF">I316_06826</name>
</gene>
<reference evidence="4" key="2">
    <citation type="submission" date="2013-12" db="EMBL/GenBank/DDBJ databases">
        <title>Evolution of pathogenesis and genome organization in the Tremellales.</title>
        <authorList>
            <person name="Cuomo C."/>
            <person name="Litvintseva A."/>
            <person name="Heitman J."/>
            <person name="Chen Y."/>
            <person name="Sun S."/>
            <person name="Springer D."/>
            <person name="Dromer F."/>
            <person name="Young S."/>
            <person name="Zeng Q."/>
            <person name="Chapman S."/>
            <person name="Gujja S."/>
            <person name="Saif S."/>
            <person name="Birren B."/>
        </authorList>
    </citation>
    <scope>NUCLEOTIDE SEQUENCE [LARGE SCALE GENOMIC DNA]</scope>
    <source>
        <strain evidence="4">BCC8398</strain>
    </source>
</reference>
<dbReference type="Proteomes" id="UP000092666">
    <property type="component" value="Unassembled WGS sequence"/>
</dbReference>
<dbReference type="STRING" id="1296120.A0A1B9GK39"/>
<evidence type="ECO:0000256" key="2">
    <source>
        <dbReference type="ARBA" id="ARBA00023235"/>
    </source>
</evidence>
<accession>A0A1B9GK39</accession>
<evidence type="ECO:0008006" key="5">
    <source>
        <dbReference type="Google" id="ProtNLM"/>
    </source>
</evidence>
<evidence type="ECO:0000313" key="4">
    <source>
        <dbReference type="Proteomes" id="UP000092666"/>
    </source>
</evidence>
<dbReference type="InterPro" id="IPR007400">
    <property type="entry name" value="PrpF-like"/>
</dbReference>
<dbReference type="Gene3D" id="3.10.310.10">
    <property type="entry name" value="Diaminopimelate Epimerase, Chain A, domain 1"/>
    <property type="match status" value="2"/>
</dbReference>
<dbReference type="EMBL" id="KV700134">
    <property type="protein sequence ID" value="OCF31424.1"/>
    <property type="molecule type" value="Genomic_DNA"/>
</dbReference>
<dbReference type="AlphaFoldDB" id="A0A1B9GK39"/>
<protein>
    <recommendedName>
        <fullName evidence="5">Methylitaconate delta2-delta3-isomerase</fullName>
    </recommendedName>
</protein>
<proteinExistence type="inferred from homology"/>
<evidence type="ECO:0000313" key="3">
    <source>
        <dbReference type="EMBL" id="OCF31424.1"/>
    </source>
</evidence>
<organism evidence="3 4">
    <name type="scientific">Kwoniella heveanensis BCC8398</name>
    <dbReference type="NCBI Taxonomy" id="1296120"/>
    <lineage>
        <taxon>Eukaryota</taxon>
        <taxon>Fungi</taxon>
        <taxon>Dikarya</taxon>
        <taxon>Basidiomycota</taxon>
        <taxon>Agaricomycotina</taxon>
        <taxon>Tremellomycetes</taxon>
        <taxon>Tremellales</taxon>
        <taxon>Cryptococcaceae</taxon>
        <taxon>Kwoniella</taxon>
    </lineage>
</organism>
<dbReference type="PANTHER" id="PTHR43709">
    <property type="entry name" value="ACONITATE ISOMERASE-RELATED"/>
    <property type="match status" value="1"/>
</dbReference>
<name>A0A1B9GK39_9TREE</name>
<reference evidence="3 4" key="1">
    <citation type="submission" date="2013-07" db="EMBL/GenBank/DDBJ databases">
        <title>The Genome Sequence of Cryptococcus heveanensis BCC8398.</title>
        <authorList>
            <consortium name="The Broad Institute Genome Sequencing Platform"/>
            <person name="Cuomo C."/>
            <person name="Litvintseva A."/>
            <person name="Chen Y."/>
            <person name="Heitman J."/>
            <person name="Sun S."/>
            <person name="Springer D."/>
            <person name="Dromer F."/>
            <person name="Young S.K."/>
            <person name="Zeng Q."/>
            <person name="Gargeya S."/>
            <person name="Fitzgerald M."/>
            <person name="Abouelleil A."/>
            <person name="Alvarado L."/>
            <person name="Berlin A.M."/>
            <person name="Chapman S.B."/>
            <person name="Dewar J."/>
            <person name="Goldberg J."/>
            <person name="Griggs A."/>
            <person name="Gujja S."/>
            <person name="Hansen M."/>
            <person name="Howarth C."/>
            <person name="Imamovic A."/>
            <person name="Larimer J."/>
            <person name="McCowan C."/>
            <person name="Murphy C."/>
            <person name="Pearson M."/>
            <person name="Priest M."/>
            <person name="Roberts A."/>
            <person name="Saif S."/>
            <person name="Shea T."/>
            <person name="Sykes S."/>
            <person name="Wortman J."/>
            <person name="Nusbaum C."/>
            <person name="Birren B."/>
        </authorList>
    </citation>
    <scope>NUCLEOTIDE SEQUENCE [LARGE SCALE GENOMIC DNA]</scope>
    <source>
        <strain evidence="3 4">BCC8398</strain>
    </source>
</reference>
<comment type="similarity">
    <text evidence="1">Belongs to the PrpF family.</text>
</comment>
<keyword evidence="4" id="KW-1185">Reference proteome</keyword>
<dbReference type="PANTHER" id="PTHR43709:SF2">
    <property type="entry name" value="DUF453 DOMAIN PROTEIN (AFU_ORTHOLOGUE AFUA_6G00360)"/>
    <property type="match status" value="1"/>
</dbReference>
<dbReference type="SUPFAM" id="SSF54506">
    <property type="entry name" value="Diaminopimelate epimerase-like"/>
    <property type="match status" value="2"/>
</dbReference>
<dbReference type="GO" id="GO:0016853">
    <property type="term" value="F:isomerase activity"/>
    <property type="evidence" value="ECO:0007669"/>
    <property type="project" value="UniProtKB-KW"/>
</dbReference>